<feature type="domain" description="RsmI HTH" evidence="7">
    <location>
        <begin position="258"/>
        <end position="302"/>
    </location>
</feature>
<dbReference type="FunFam" id="3.40.1010.10:FF:000007">
    <property type="entry name" value="Ribosomal RNA small subunit methyltransferase I"/>
    <property type="match status" value="1"/>
</dbReference>
<evidence type="ECO:0000313" key="8">
    <source>
        <dbReference type="EMBL" id="CAD7255089.1"/>
    </source>
</evidence>
<keyword evidence="1" id="KW-0963">Cytoplasm</keyword>
<evidence type="ECO:0000259" key="7">
    <source>
        <dbReference type="Pfam" id="PF23016"/>
    </source>
</evidence>
<dbReference type="Proteomes" id="UP000677054">
    <property type="component" value="Unassembled WGS sequence"/>
</dbReference>
<gene>
    <name evidence="8" type="ORF">DSTB1V02_LOCUS14834</name>
</gene>
<dbReference type="InterPro" id="IPR008189">
    <property type="entry name" value="rRNA_ssu_MeTfrase_I"/>
</dbReference>
<dbReference type="GO" id="GO:0032259">
    <property type="term" value="P:methylation"/>
    <property type="evidence" value="ECO:0007669"/>
    <property type="project" value="UniProtKB-KW"/>
</dbReference>
<dbReference type="Pfam" id="PF00590">
    <property type="entry name" value="TP_methylase"/>
    <property type="match status" value="1"/>
</dbReference>
<dbReference type="HAMAP" id="MF_01877">
    <property type="entry name" value="16SrRNA_methyltr_I"/>
    <property type="match status" value="1"/>
</dbReference>
<proteinExistence type="inferred from homology"/>
<dbReference type="InterPro" id="IPR053910">
    <property type="entry name" value="RsmI_HTH"/>
</dbReference>
<evidence type="ECO:0000313" key="9">
    <source>
        <dbReference type="Proteomes" id="UP000677054"/>
    </source>
</evidence>
<dbReference type="EMBL" id="CAJPEV010017170">
    <property type="protein sequence ID" value="CAG0907467.1"/>
    <property type="molecule type" value="Genomic_DNA"/>
</dbReference>
<dbReference type="GO" id="GO:0006364">
    <property type="term" value="P:rRNA processing"/>
    <property type="evidence" value="ECO:0007669"/>
    <property type="project" value="UniProtKB-KW"/>
</dbReference>
<dbReference type="InterPro" id="IPR000878">
    <property type="entry name" value="4pyrrol_Mease"/>
</dbReference>
<reference evidence="8" key="1">
    <citation type="submission" date="2020-11" db="EMBL/GenBank/DDBJ databases">
        <authorList>
            <person name="Tran Van P."/>
        </authorList>
    </citation>
    <scope>NUCLEOTIDE SEQUENCE</scope>
</reference>
<dbReference type="GO" id="GO:0008168">
    <property type="term" value="F:methyltransferase activity"/>
    <property type="evidence" value="ECO:0007669"/>
    <property type="project" value="UniProtKB-KW"/>
</dbReference>
<protein>
    <submittedName>
        <fullName evidence="8">Uncharacterized protein</fullName>
    </submittedName>
</protein>
<feature type="non-terminal residue" evidence="8">
    <location>
        <position position="1"/>
    </location>
</feature>
<dbReference type="InterPro" id="IPR035996">
    <property type="entry name" value="4pyrrol_Methylase_sf"/>
</dbReference>
<keyword evidence="5" id="KW-0949">S-adenosyl-L-methionine</keyword>
<dbReference type="CDD" id="cd11648">
    <property type="entry name" value="RsmI"/>
    <property type="match status" value="1"/>
</dbReference>
<sequence>MAHEAAAAQHYPTSSLYVVATPIGNLADMSLRALYVLQLADTIACEDTRHSQALLQHYGLYGKKLLALHQHNEEQAAQDLILRLKAGERVAYISDAGTPAISDPGARLVRAVRQAGHRCVPLPGASSITTLMSAAGAVSESVQGAAQAGFAFCGFLPSKSQERQTAIARMAEQSGAQMWLESPHRIVASSQDLQKLGIRQLTVGRELTKQHEEIVTIPAQDLHSWLQANPQRQRGEYTLLLHPVNAKGDFAQNQKLAAQETLKETLILLLPHMPLKSAVALAGKLHPDITRNDLYQIGLELKKTLSTEQPTPQSLP</sequence>
<evidence type="ECO:0000256" key="4">
    <source>
        <dbReference type="ARBA" id="ARBA00022679"/>
    </source>
</evidence>
<dbReference type="SUPFAM" id="SSF53790">
    <property type="entry name" value="Tetrapyrrole methylase"/>
    <property type="match status" value="1"/>
</dbReference>
<dbReference type="Gene3D" id="3.30.950.10">
    <property type="entry name" value="Methyltransferase, Cobalt-precorrin-4 Transmethylase, Domain 2"/>
    <property type="match status" value="1"/>
</dbReference>
<dbReference type="InterPro" id="IPR018063">
    <property type="entry name" value="SAM_MeTrfase_RsmI_CS"/>
</dbReference>
<dbReference type="OrthoDB" id="289942at2759"/>
<keyword evidence="3" id="KW-0489">Methyltransferase</keyword>
<name>A0A7R9FU04_9CRUS</name>
<evidence type="ECO:0000256" key="1">
    <source>
        <dbReference type="ARBA" id="ARBA00022490"/>
    </source>
</evidence>
<feature type="domain" description="Tetrapyrrole methylase" evidence="6">
    <location>
        <begin position="16"/>
        <end position="222"/>
    </location>
</feature>
<keyword evidence="2" id="KW-0698">rRNA processing</keyword>
<evidence type="ECO:0000256" key="3">
    <source>
        <dbReference type="ARBA" id="ARBA00022603"/>
    </source>
</evidence>
<dbReference type="PANTHER" id="PTHR46111:SF1">
    <property type="entry name" value="RIBOSOMAL RNA SMALL SUBUNIT METHYLTRANSFERASE I"/>
    <property type="match status" value="1"/>
</dbReference>
<accession>A0A7R9FU04</accession>
<dbReference type="Pfam" id="PF23016">
    <property type="entry name" value="RsmI_C"/>
    <property type="match status" value="1"/>
</dbReference>
<evidence type="ECO:0000256" key="5">
    <source>
        <dbReference type="ARBA" id="ARBA00022691"/>
    </source>
</evidence>
<dbReference type="Gene3D" id="3.40.1010.10">
    <property type="entry name" value="Cobalt-precorrin-4 Transmethylase, Domain 1"/>
    <property type="match status" value="1"/>
</dbReference>
<dbReference type="InterPro" id="IPR014776">
    <property type="entry name" value="4pyrrole_Mease_sub2"/>
</dbReference>
<dbReference type="PANTHER" id="PTHR46111">
    <property type="entry name" value="RIBOSOMAL RNA SMALL SUBUNIT METHYLTRANSFERASE I"/>
    <property type="match status" value="1"/>
</dbReference>
<evidence type="ECO:0000256" key="2">
    <source>
        <dbReference type="ARBA" id="ARBA00022552"/>
    </source>
</evidence>
<dbReference type="NCBIfam" id="TIGR00096">
    <property type="entry name" value="16S rRNA (cytidine(1402)-2'-O)-methyltransferase"/>
    <property type="match status" value="1"/>
</dbReference>
<dbReference type="InterPro" id="IPR014777">
    <property type="entry name" value="4pyrrole_Mease_sub1"/>
</dbReference>
<dbReference type="PIRSF" id="PIRSF005917">
    <property type="entry name" value="MTase_YraL"/>
    <property type="match status" value="1"/>
</dbReference>
<organism evidence="8">
    <name type="scientific">Darwinula stevensoni</name>
    <dbReference type="NCBI Taxonomy" id="69355"/>
    <lineage>
        <taxon>Eukaryota</taxon>
        <taxon>Metazoa</taxon>
        <taxon>Ecdysozoa</taxon>
        <taxon>Arthropoda</taxon>
        <taxon>Crustacea</taxon>
        <taxon>Oligostraca</taxon>
        <taxon>Ostracoda</taxon>
        <taxon>Podocopa</taxon>
        <taxon>Podocopida</taxon>
        <taxon>Darwinulocopina</taxon>
        <taxon>Darwinuloidea</taxon>
        <taxon>Darwinulidae</taxon>
        <taxon>Darwinula</taxon>
    </lineage>
</organism>
<keyword evidence="4" id="KW-0808">Transferase</keyword>
<dbReference type="AlphaFoldDB" id="A0A7R9FU04"/>
<keyword evidence="9" id="KW-1185">Reference proteome</keyword>
<dbReference type="EMBL" id="LR916688">
    <property type="protein sequence ID" value="CAD7255089.1"/>
    <property type="molecule type" value="Genomic_DNA"/>
</dbReference>
<evidence type="ECO:0000259" key="6">
    <source>
        <dbReference type="Pfam" id="PF00590"/>
    </source>
</evidence>
<dbReference type="PROSITE" id="PS01296">
    <property type="entry name" value="RSMI"/>
    <property type="match status" value="1"/>
</dbReference>